<dbReference type="Proteomes" id="UP000639396">
    <property type="component" value="Unassembled WGS sequence"/>
</dbReference>
<proteinExistence type="predicted"/>
<dbReference type="EMBL" id="JACXJA010000001">
    <property type="protein sequence ID" value="MBD2860628.1"/>
    <property type="molecule type" value="Genomic_DNA"/>
</dbReference>
<dbReference type="Pfam" id="PF00072">
    <property type="entry name" value="Response_reg"/>
    <property type="match status" value="1"/>
</dbReference>
<evidence type="ECO:0000259" key="2">
    <source>
        <dbReference type="PROSITE" id="PS50110"/>
    </source>
</evidence>
<protein>
    <submittedName>
        <fullName evidence="3">Response regulator</fullName>
    </submittedName>
</protein>
<gene>
    <name evidence="3" type="ORF">IDH45_01325</name>
</gene>
<dbReference type="InterPro" id="IPR011006">
    <property type="entry name" value="CheY-like_superfamily"/>
</dbReference>
<evidence type="ECO:0000256" key="1">
    <source>
        <dbReference type="PROSITE-ProRule" id="PRU00169"/>
    </source>
</evidence>
<dbReference type="AlphaFoldDB" id="A0A927GXY6"/>
<reference evidence="3" key="1">
    <citation type="submission" date="2020-09" db="EMBL/GenBank/DDBJ databases">
        <title>A novel bacterium of genus Paenibacillus, isolated from South China Sea.</title>
        <authorList>
            <person name="Huang H."/>
            <person name="Mo K."/>
            <person name="Hu Y."/>
        </authorList>
    </citation>
    <scope>NUCLEOTIDE SEQUENCE</scope>
    <source>
        <strain evidence="3">IB182363</strain>
    </source>
</reference>
<evidence type="ECO:0000313" key="3">
    <source>
        <dbReference type="EMBL" id="MBD2860628.1"/>
    </source>
</evidence>
<name>A0A927GXY6_9BACL</name>
<dbReference type="InterPro" id="IPR001789">
    <property type="entry name" value="Sig_transdc_resp-reg_receiver"/>
</dbReference>
<sequence>MQQPVTFWLQGIQASSEVEINGVLTSWIGKLADNAEAYSPREVLELLGTRQWDLLIADVMMPHMSGYELTQRVLESPGRGSPRPRSLRWLAAG</sequence>
<organism evidence="3 4">
    <name type="scientific">Paenibacillus oceani</name>
    <dbReference type="NCBI Taxonomy" id="2772510"/>
    <lineage>
        <taxon>Bacteria</taxon>
        <taxon>Bacillati</taxon>
        <taxon>Bacillota</taxon>
        <taxon>Bacilli</taxon>
        <taxon>Bacillales</taxon>
        <taxon>Paenibacillaceae</taxon>
        <taxon>Paenibacillus</taxon>
    </lineage>
</organism>
<dbReference type="GO" id="GO:0000160">
    <property type="term" value="P:phosphorelay signal transduction system"/>
    <property type="evidence" value="ECO:0007669"/>
    <property type="project" value="InterPro"/>
</dbReference>
<accession>A0A927GXY6</accession>
<dbReference type="PROSITE" id="PS50110">
    <property type="entry name" value="RESPONSE_REGULATORY"/>
    <property type="match status" value="1"/>
</dbReference>
<dbReference type="SUPFAM" id="SSF52172">
    <property type="entry name" value="CheY-like"/>
    <property type="match status" value="1"/>
</dbReference>
<evidence type="ECO:0000313" key="4">
    <source>
        <dbReference type="Proteomes" id="UP000639396"/>
    </source>
</evidence>
<comment type="caution">
    <text evidence="3">The sequence shown here is derived from an EMBL/GenBank/DDBJ whole genome shotgun (WGS) entry which is preliminary data.</text>
</comment>
<keyword evidence="1" id="KW-0597">Phosphoprotein</keyword>
<feature type="domain" description="Response regulatory" evidence="2">
    <location>
        <begin position="10"/>
        <end position="93"/>
    </location>
</feature>
<feature type="modified residue" description="4-aspartylphosphate" evidence="1">
    <location>
        <position position="58"/>
    </location>
</feature>
<keyword evidence="4" id="KW-1185">Reference proteome</keyword>
<dbReference type="Gene3D" id="3.40.50.2300">
    <property type="match status" value="1"/>
</dbReference>